<gene>
    <name evidence="1" type="ORF">DPM33_27115</name>
</gene>
<dbReference type="RefSeq" id="WP_112100461.1">
    <property type="nucleotide sequence ID" value="NZ_QMBP01000016.1"/>
</dbReference>
<organism evidence="1 2">
    <name type="scientific">Mesorhizobium hawassense</name>
    <dbReference type="NCBI Taxonomy" id="1209954"/>
    <lineage>
        <taxon>Bacteria</taxon>
        <taxon>Pseudomonadati</taxon>
        <taxon>Pseudomonadota</taxon>
        <taxon>Alphaproteobacteria</taxon>
        <taxon>Hyphomicrobiales</taxon>
        <taxon>Phyllobacteriaceae</taxon>
        <taxon>Mesorhizobium</taxon>
    </lineage>
</organism>
<name>A0A330HKA9_9HYPH</name>
<proteinExistence type="predicted"/>
<accession>A0A330HKA9</accession>
<dbReference type="EMBL" id="QMBP01000016">
    <property type="protein sequence ID" value="RAZ87009.1"/>
    <property type="molecule type" value="Genomic_DNA"/>
</dbReference>
<comment type="caution">
    <text evidence="1">The sequence shown here is derived from an EMBL/GenBank/DDBJ whole genome shotgun (WGS) entry which is preliminary data.</text>
</comment>
<dbReference type="OrthoDB" id="8096128at2"/>
<protein>
    <submittedName>
        <fullName evidence="1">Uncharacterized protein</fullName>
    </submittedName>
</protein>
<reference evidence="2" key="1">
    <citation type="submission" date="2018-06" db="EMBL/GenBank/DDBJ databases">
        <authorList>
            <person name="Helene L.C."/>
            <person name="Dall'Agnol R."/>
            <person name="Delamuta J.R."/>
            <person name="Hungria M."/>
        </authorList>
    </citation>
    <scope>NUCLEOTIDE SEQUENCE [LARGE SCALE GENOMIC DNA]</scope>
    <source>
        <strain evidence="2">AC99b</strain>
    </source>
</reference>
<dbReference type="Proteomes" id="UP000251558">
    <property type="component" value="Unassembled WGS sequence"/>
</dbReference>
<dbReference type="AlphaFoldDB" id="A0A330HKA9"/>
<evidence type="ECO:0000313" key="1">
    <source>
        <dbReference type="EMBL" id="RAZ87009.1"/>
    </source>
</evidence>
<evidence type="ECO:0000313" key="2">
    <source>
        <dbReference type="Proteomes" id="UP000251558"/>
    </source>
</evidence>
<sequence length="178" mass="19762">MSRFYEAGPLAQVGINLFYGYGYNFYRQENQLRADDQRVRQMACSLLGRARGAIDEAESAYRRENIPTPTRANPFPDPAVVANAQALERLGREVGGLEGLIRHQPVPENDRMTQRYRLEAATLATLAEKDAVLVGQAELLRSLVEGVAGEAILANKREIETGIAAITSTLRDRQTFLL</sequence>
<keyword evidence="2" id="KW-1185">Reference proteome</keyword>
<reference evidence="1 2" key="2">
    <citation type="submission" date="2018-07" db="EMBL/GenBank/DDBJ databases">
        <title>Diversity of Mesorhizobium strains in Brazil.</title>
        <authorList>
            <person name="Helene L.C.F."/>
            <person name="Dall'Agnol R."/>
            <person name="Delamuta J.R.M."/>
            <person name="Hungria M."/>
        </authorList>
    </citation>
    <scope>NUCLEOTIDE SEQUENCE [LARGE SCALE GENOMIC DNA]</scope>
    <source>
        <strain evidence="1 2">AC99b</strain>
    </source>
</reference>